<dbReference type="EMBL" id="EU282865">
    <property type="protein sequence ID" value="ABX76047.1"/>
    <property type="molecule type" value="Genomic_DNA"/>
</dbReference>
<evidence type="ECO:0000256" key="4">
    <source>
        <dbReference type="ARBA" id="ARBA00023326"/>
    </source>
</evidence>
<sequence length="440" mass="50008">MKMFYLQRCGIDLEEKYAGKYAHKSCHDTKARIYGTDEFIDVSGAWHDAGDYGRYIVAAAKAVTDLMLAYETYPEAMETSFDVNDCSGGIPDILDEVKYELDWMLKMQDKKTGGVYHKVTCRSFPGFVMPEEETDELVVSPVSDTATCDFAASMAYAYRVYSGLSNKYGEKAKDYEKAADTYLEAAERAMKYLEKNSTGPFYNPGGIVTGEYGDDRTIDEYFWAYAEMYKTTGDKKYEDQLKKMNLDEVPGEFGWKEVGDYGFYAYLTATYEKDSELYDAILKRFEDEAEEKLEKYKKDPYRGTLYDYYYWGCNMEVANNAMRGLLLDRIKGTEKYRSMAQAQLHYLLGNNPNGKCFVTGFGSDSPVNPHHRPSAAKKSPMPGMLVGGPEPLLLDELAQAVLKDKAPAKCYIDDLNSYSTNEITIYWNSPLVFLLAYMNS</sequence>
<evidence type="ECO:0000259" key="5">
    <source>
        <dbReference type="Pfam" id="PF00759"/>
    </source>
</evidence>
<keyword evidence="1" id="KW-0378">Hydrolase</keyword>
<dbReference type="InterPro" id="IPR001701">
    <property type="entry name" value="Glyco_hydro_9"/>
</dbReference>
<dbReference type="InterPro" id="IPR018221">
    <property type="entry name" value="Glyco_hydro_9_His_AS"/>
</dbReference>
<dbReference type="GO" id="GO:0004553">
    <property type="term" value="F:hydrolase activity, hydrolyzing O-glycosyl compounds"/>
    <property type="evidence" value="ECO:0007669"/>
    <property type="project" value="InterPro"/>
</dbReference>
<reference evidence="6" key="1">
    <citation type="journal article" date="2009" name="Microbiol. Res.">
        <title>Isolation and characterization of novel cellulase genes from uncultured microorganisms in different environmental niches.</title>
        <authorList>
            <person name="Wang F."/>
            <person name="Li F."/>
            <person name="Chen G."/>
            <person name="Liu W."/>
        </authorList>
    </citation>
    <scope>NUCLEOTIDE SEQUENCE</scope>
</reference>
<dbReference type="InterPro" id="IPR033126">
    <property type="entry name" value="Glyco_hydro_9_Asp/Glu_AS"/>
</dbReference>
<keyword evidence="2" id="KW-0119">Carbohydrate metabolism</keyword>
<dbReference type="AlphaFoldDB" id="A9UGW3"/>
<evidence type="ECO:0000256" key="1">
    <source>
        <dbReference type="ARBA" id="ARBA00022801"/>
    </source>
</evidence>
<keyword evidence="4" id="KW-0624">Polysaccharide degradation</keyword>
<organism evidence="6">
    <name type="scientific">unidentified microorganism</name>
    <dbReference type="NCBI Taxonomy" id="81726"/>
    <lineage>
        <taxon>unclassified sequences</taxon>
        <taxon>environmental samples</taxon>
    </lineage>
</organism>
<dbReference type="PROSITE" id="PS00592">
    <property type="entry name" value="GH9_2"/>
    <property type="match status" value="1"/>
</dbReference>
<dbReference type="InterPro" id="IPR012341">
    <property type="entry name" value="6hp_glycosidase-like_sf"/>
</dbReference>
<evidence type="ECO:0000256" key="2">
    <source>
        <dbReference type="ARBA" id="ARBA00023277"/>
    </source>
</evidence>
<gene>
    <name evidence="6" type="primary">umcele4</name>
</gene>
<keyword evidence="3" id="KW-0326">Glycosidase</keyword>
<dbReference type="SUPFAM" id="SSF48208">
    <property type="entry name" value="Six-hairpin glycosidases"/>
    <property type="match status" value="1"/>
</dbReference>
<dbReference type="PROSITE" id="PS00698">
    <property type="entry name" value="GH9_3"/>
    <property type="match status" value="1"/>
</dbReference>
<dbReference type="InterPro" id="IPR008928">
    <property type="entry name" value="6-hairpin_glycosidase_sf"/>
</dbReference>
<dbReference type="GO" id="GO:0000272">
    <property type="term" value="P:polysaccharide catabolic process"/>
    <property type="evidence" value="ECO:0007669"/>
    <property type="project" value="UniProtKB-KW"/>
</dbReference>
<feature type="domain" description="Glycoside hydrolase family 9" evidence="5">
    <location>
        <begin position="1"/>
        <end position="435"/>
    </location>
</feature>
<dbReference type="CAZy" id="GH9">
    <property type="family name" value="Glycoside Hydrolase Family 9"/>
</dbReference>
<dbReference type="Pfam" id="PF00759">
    <property type="entry name" value="Glyco_hydro_9"/>
    <property type="match status" value="1"/>
</dbReference>
<accession>A9UGW3</accession>
<protein>
    <submittedName>
        <fullName evidence="6">Endo-1,4-beta-D-glucanase</fullName>
    </submittedName>
</protein>
<name>A9UGW3_9ZZZZ</name>
<dbReference type="Gene3D" id="1.50.10.10">
    <property type="match status" value="1"/>
</dbReference>
<proteinExistence type="predicted"/>
<evidence type="ECO:0000313" key="6">
    <source>
        <dbReference type="EMBL" id="ABX76047.1"/>
    </source>
</evidence>
<evidence type="ECO:0000256" key="3">
    <source>
        <dbReference type="ARBA" id="ARBA00023295"/>
    </source>
</evidence>
<dbReference type="PANTHER" id="PTHR22298">
    <property type="entry name" value="ENDO-1,4-BETA-GLUCANASE"/>
    <property type="match status" value="1"/>
</dbReference>